<accession>K2R8L2</accession>
<evidence type="ECO:0000313" key="1">
    <source>
        <dbReference type="EMBL" id="EKG09237.1"/>
    </source>
</evidence>
<sequence>MSPIIEMATLSNAATLPPWTMRLTSRPSKVVQRAPMTDPANPKKAEISITGRLPHFREAADTTGREQPTTRDSAQCVRHSRVEYFDKKLTVSGGESYVGERPLELFCDDDKAGCEHWCCMPLAQVSNIYQERTDDGGENDDTECNDRGHAELFRRRKIERIVGVVGSGRILDFTSGFRDQACLRLRHKHCICMFPSTVFDFRIQLLFRPFSTATVKKSRARHLQLPKMPVFQDVEEPHADSESQEEVW</sequence>
<name>K2R8L2_MACPH</name>
<dbReference type="VEuPathDB" id="FungiDB:MPH_13789"/>
<comment type="caution">
    <text evidence="1">The sequence shown here is derived from an EMBL/GenBank/DDBJ whole genome shotgun (WGS) entry which is preliminary data.</text>
</comment>
<gene>
    <name evidence="1" type="ORF">MPH_13789</name>
</gene>
<dbReference type="EMBL" id="AHHD01000744">
    <property type="protein sequence ID" value="EKG09237.1"/>
    <property type="molecule type" value="Genomic_DNA"/>
</dbReference>
<reference evidence="1 2" key="1">
    <citation type="journal article" date="2012" name="BMC Genomics">
        <title>Tools to kill: Genome of one of the most destructive plant pathogenic fungi Macrophomina phaseolina.</title>
        <authorList>
            <person name="Islam M.S."/>
            <person name="Haque M.S."/>
            <person name="Islam M.M."/>
            <person name="Emdad E.M."/>
            <person name="Halim A."/>
            <person name="Hossen Q.M.M."/>
            <person name="Hossain M.Z."/>
            <person name="Ahmed B."/>
            <person name="Rahim S."/>
            <person name="Rahman M.S."/>
            <person name="Alam M.M."/>
            <person name="Hou S."/>
            <person name="Wan X."/>
            <person name="Saito J.A."/>
            <person name="Alam M."/>
        </authorList>
    </citation>
    <scope>NUCLEOTIDE SEQUENCE [LARGE SCALE GENOMIC DNA]</scope>
    <source>
        <strain evidence="1 2">MS6</strain>
    </source>
</reference>
<dbReference type="AlphaFoldDB" id="K2R8L2"/>
<proteinExistence type="predicted"/>
<evidence type="ECO:0000313" key="2">
    <source>
        <dbReference type="Proteomes" id="UP000007129"/>
    </source>
</evidence>
<protein>
    <submittedName>
        <fullName evidence="1">Uncharacterized protein</fullName>
    </submittedName>
</protein>
<dbReference type="Proteomes" id="UP000007129">
    <property type="component" value="Unassembled WGS sequence"/>
</dbReference>
<dbReference type="InParanoid" id="K2R8L2"/>
<organism evidence="1 2">
    <name type="scientific">Macrophomina phaseolina (strain MS6)</name>
    <name type="common">Charcoal rot fungus</name>
    <dbReference type="NCBI Taxonomy" id="1126212"/>
    <lineage>
        <taxon>Eukaryota</taxon>
        <taxon>Fungi</taxon>
        <taxon>Dikarya</taxon>
        <taxon>Ascomycota</taxon>
        <taxon>Pezizomycotina</taxon>
        <taxon>Dothideomycetes</taxon>
        <taxon>Dothideomycetes incertae sedis</taxon>
        <taxon>Botryosphaeriales</taxon>
        <taxon>Botryosphaeriaceae</taxon>
        <taxon>Macrophomina</taxon>
    </lineage>
</organism>
<dbReference type="HOGENOM" id="CLU_1120346_0_0_1"/>